<dbReference type="SUPFAM" id="SSF47413">
    <property type="entry name" value="lambda repressor-like DNA-binding domains"/>
    <property type="match status" value="1"/>
</dbReference>
<evidence type="ECO:0000313" key="3">
    <source>
        <dbReference type="Proteomes" id="UP000584374"/>
    </source>
</evidence>
<evidence type="ECO:0000313" key="2">
    <source>
        <dbReference type="EMBL" id="MBB5158963.1"/>
    </source>
</evidence>
<dbReference type="EMBL" id="JACHIW010000002">
    <property type="protein sequence ID" value="MBB5158963.1"/>
    <property type="molecule type" value="Genomic_DNA"/>
</dbReference>
<protein>
    <submittedName>
        <fullName evidence="2">Transcriptional regulator with XRE-family HTH domain</fullName>
    </submittedName>
</protein>
<reference evidence="2 3" key="1">
    <citation type="submission" date="2020-08" db="EMBL/GenBank/DDBJ databases">
        <title>Sequencing the genomes of 1000 actinobacteria strains.</title>
        <authorList>
            <person name="Klenk H.-P."/>
        </authorList>
    </citation>
    <scope>NUCLEOTIDE SEQUENCE [LARGE SCALE GENOMIC DNA]</scope>
    <source>
        <strain evidence="2 3">DSM 45584</strain>
    </source>
</reference>
<dbReference type="AlphaFoldDB" id="A0A840QKJ1"/>
<dbReference type="InterPro" id="IPR001387">
    <property type="entry name" value="Cro/C1-type_HTH"/>
</dbReference>
<dbReference type="GO" id="GO:0003677">
    <property type="term" value="F:DNA binding"/>
    <property type="evidence" value="ECO:0007669"/>
    <property type="project" value="InterPro"/>
</dbReference>
<proteinExistence type="predicted"/>
<sequence>MSLTATAELAGMTGGYLSMIERGLRAITKRSVLEALAHALRVSPSELTGQPYTAADPVSAEGRAALNEVRVALDAYELGLDPEITPRPWPLLAADAHRLNTDLRADYAGQGAILPDLLAELHAAYVRDPEHRRDALIALMYAYYAATCTTKNLGGVDGWPLLAALHARSVAEELDAPEWLAYAAYLRAYATGQQNRPHQHASVIRALDQIGPHTNTDIVQVAGMLHLSAALASTAQGKAEEARLHLAEATHLTTHLPDNPDQNPNFAYLYFSRDNVGIWSVGLNTDLGEGGRVAEIARDVHPETIPAPDRQGIYWSDLGRALACEPATRDQSVQSLIRAERIAPQLIRTRPLVRETVLGLLPKVAHSSNTSRELRGLAYRMGIAPTR</sequence>
<feature type="domain" description="HTH cro/C1-type" evidence="1">
    <location>
        <begin position="1"/>
        <end position="47"/>
    </location>
</feature>
<keyword evidence="3" id="KW-1185">Reference proteome</keyword>
<dbReference type="Gene3D" id="1.10.260.40">
    <property type="entry name" value="lambda repressor-like DNA-binding domains"/>
    <property type="match status" value="1"/>
</dbReference>
<organism evidence="2 3">
    <name type="scientific">Saccharopolyspora phatthalungensis</name>
    <dbReference type="NCBI Taxonomy" id="664693"/>
    <lineage>
        <taxon>Bacteria</taxon>
        <taxon>Bacillati</taxon>
        <taxon>Actinomycetota</taxon>
        <taxon>Actinomycetes</taxon>
        <taxon>Pseudonocardiales</taxon>
        <taxon>Pseudonocardiaceae</taxon>
        <taxon>Saccharopolyspora</taxon>
    </lineage>
</organism>
<comment type="caution">
    <text evidence="2">The sequence shown here is derived from an EMBL/GenBank/DDBJ whole genome shotgun (WGS) entry which is preliminary data.</text>
</comment>
<gene>
    <name evidence="2" type="ORF">BJ970_006562</name>
</gene>
<dbReference type="Proteomes" id="UP000584374">
    <property type="component" value="Unassembled WGS sequence"/>
</dbReference>
<dbReference type="PROSITE" id="PS50943">
    <property type="entry name" value="HTH_CROC1"/>
    <property type="match status" value="1"/>
</dbReference>
<dbReference type="InterPro" id="IPR010982">
    <property type="entry name" value="Lambda_DNA-bd_dom_sf"/>
</dbReference>
<dbReference type="CDD" id="cd00093">
    <property type="entry name" value="HTH_XRE"/>
    <property type="match status" value="1"/>
</dbReference>
<evidence type="ECO:0000259" key="1">
    <source>
        <dbReference type="PROSITE" id="PS50943"/>
    </source>
</evidence>
<accession>A0A840QKJ1</accession>
<dbReference type="Pfam" id="PF13560">
    <property type="entry name" value="HTH_31"/>
    <property type="match status" value="1"/>
</dbReference>
<name>A0A840QKJ1_9PSEU</name>